<evidence type="ECO:0000256" key="1">
    <source>
        <dbReference type="ARBA" id="ARBA00006611"/>
    </source>
</evidence>
<feature type="domain" description="Bacterial type II secretion system protein E" evidence="3">
    <location>
        <begin position="399"/>
        <end position="582"/>
    </location>
</feature>
<dbReference type="Proteomes" id="UP001596398">
    <property type="component" value="Unassembled WGS sequence"/>
</dbReference>
<dbReference type="EMBL" id="JBHTAP010000001">
    <property type="protein sequence ID" value="MFC7234684.1"/>
    <property type="molecule type" value="Genomic_DNA"/>
</dbReference>
<protein>
    <submittedName>
        <fullName evidence="4">Type II/IV secretion system ATPase subunit</fullName>
    </submittedName>
</protein>
<keyword evidence="5" id="KW-1185">Reference proteome</keyword>
<dbReference type="InterPro" id="IPR001482">
    <property type="entry name" value="T2SS/T4SS_dom"/>
</dbReference>
<dbReference type="RefSeq" id="WP_276235698.1">
    <property type="nucleotide sequence ID" value="NZ_CP119802.1"/>
</dbReference>
<accession>A0ABD5ZND3</accession>
<dbReference type="InterPro" id="IPR050921">
    <property type="entry name" value="T4SS_GSP_E_ATPase"/>
</dbReference>
<comment type="caution">
    <text evidence="4">The sequence shown here is derived from an EMBL/GenBank/DDBJ whole genome shotgun (WGS) entry which is preliminary data.</text>
</comment>
<sequence length="730" mass="80063">MGGRSSPVTPPSVPSPVPPGDADAWYAPAVRDQYAVAPGVVVTVADAADTPFAYRVRAPTVPRGEREALAGLRDFFGDATVQPPLTREATAERFAAGLPDKWRRAFDRLTDVSPAARRRLSYRVLADERCLGDATPLALDDRVEVVDTEGDPVVHTRDFSPAATDLDADADALARVASERLTRYTVDFRGFAVPVVLYRRHTLGRDAFAVRYAVLEPDLLPGDRDLIARCEERVWAAGTDGVVEEPGAFVRERAETLLGRELLADTTGAWLTATARRVREALADRGLAAPPVDDTYAPDRLADLVYYVLRDFVGYGQLTIPIRDPNLEDVEANRVGERVKVLPRADVYDGRVPTNLSFDSETAFTDVVTRLAAADGAELNASNPSAKVNVDPEGVEETIRCAVALPTISEGGPHVSVRKQAGDPMTPPDLVGRDALPTELVALLWQLYETRGVVLFSGPTGVGKTTLMNAHMPFIPFDDRPVSIDEGSREVELPHETGVALSTREHADEYKRVSMADLMTEANYLNPDVEVIAEINTPASFETFAESLNTGHGLIGTTHAEDTETLVNRVVEQGLPAYLLRELDLVVFPKRVEGDRYVGEVVEFPSASEYAALDGDGARGTVEKDGTTVYWNRVCARTHDRGFAFAYDHPDLGDATEASRTAVFERLADRTDRPVAEAKRDFRRKHRYVEYLVREGVDDFEELFAFLSDLRTDEAATVERVGHREAAYEG</sequence>
<feature type="compositionally biased region" description="Pro residues" evidence="2">
    <location>
        <begin position="8"/>
        <end position="19"/>
    </location>
</feature>
<proteinExistence type="inferred from homology"/>
<dbReference type="Gene3D" id="3.40.50.300">
    <property type="entry name" value="P-loop containing nucleotide triphosphate hydrolases"/>
    <property type="match status" value="1"/>
</dbReference>
<evidence type="ECO:0000313" key="5">
    <source>
        <dbReference type="Proteomes" id="UP001596398"/>
    </source>
</evidence>
<evidence type="ECO:0000313" key="4">
    <source>
        <dbReference type="EMBL" id="MFC7234684.1"/>
    </source>
</evidence>
<dbReference type="Gene3D" id="3.30.450.380">
    <property type="match status" value="1"/>
</dbReference>
<reference evidence="4 5" key="1">
    <citation type="journal article" date="2019" name="Int. J. Syst. Evol. Microbiol.">
        <title>The Global Catalogue of Microorganisms (GCM) 10K type strain sequencing project: providing services to taxonomists for standard genome sequencing and annotation.</title>
        <authorList>
            <consortium name="The Broad Institute Genomics Platform"/>
            <consortium name="The Broad Institute Genome Sequencing Center for Infectious Disease"/>
            <person name="Wu L."/>
            <person name="Ma J."/>
        </authorList>
    </citation>
    <scope>NUCLEOTIDE SEQUENCE [LARGE SCALE GENOMIC DNA]</scope>
    <source>
        <strain evidence="4 5">DT85</strain>
    </source>
</reference>
<dbReference type="InterPro" id="IPR027417">
    <property type="entry name" value="P-loop_NTPase"/>
</dbReference>
<gene>
    <name evidence="4" type="ORF">ACFQJ4_05045</name>
</gene>
<dbReference type="AlphaFoldDB" id="A0ABD5ZND3"/>
<dbReference type="GeneID" id="79266352"/>
<evidence type="ECO:0000256" key="2">
    <source>
        <dbReference type="SAM" id="MobiDB-lite"/>
    </source>
</evidence>
<dbReference type="PANTHER" id="PTHR30486">
    <property type="entry name" value="TWITCHING MOTILITY PROTEIN PILT"/>
    <property type="match status" value="1"/>
</dbReference>
<dbReference type="PANTHER" id="PTHR30486:SF14">
    <property type="entry name" value="FLAGELLA ACCESSORY PROTEIN I"/>
    <property type="match status" value="1"/>
</dbReference>
<dbReference type="Pfam" id="PF00437">
    <property type="entry name" value="T2SSE"/>
    <property type="match status" value="1"/>
</dbReference>
<feature type="region of interest" description="Disordered" evidence="2">
    <location>
        <begin position="1"/>
        <end position="20"/>
    </location>
</feature>
<comment type="similarity">
    <text evidence="1">Belongs to the GSP E family.</text>
</comment>
<dbReference type="SUPFAM" id="SSF52540">
    <property type="entry name" value="P-loop containing nucleoside triphosphate hydrolases"/>
    <property type="match status" value="1"/>
</dbReference>
<evidence type="ECO:0000259" key="3">
    <source>
        <dbReference type="Pfam" id="PF00437"/>
    </source>
</evidence>
<organism evidence="4 5">
    <name type="scientific">Halosegnis marinus</name>
    <dbReference type="NCBI Taxonomy" id="3034023"/>
    <lineage>
        <taxon>Archaea</taxon>
        <taxon>Methanobacteriati</taxon>
        <taxon>Methanobacteriota</taxon>
        <taxon>Stenosarchaea group</taxon>
        <taxon>Halobacteria</taxon>
        <taxon>Halobacteriales</taxon>
        <taxon>Natronomonadaceae</taxon>
        <taxon>Halosegnis</taxon>
    </lineage>
</organism>
<name>A0ABD5ZND3_9EURY</name>